<keyword evidence="4" id="KW-1185">Reference proteome</keyword>
<feature type="compositionally biased region" description="Basic residues" evidence="1">
    <location>
        <begin position="100"/>
        <end position="124"/>
    </location>
</feature>
<dbReference type="Pfam" id="PF00472">
    <property type="entry name" value="RF-1"/>
    <property type="match status" value="1"/>
</dbReference>
<evidence type="ECO:0000313" key="4">
    <source>
        <dbReference type="Proteomes" id="UP001610100"/>
    </source>
</evidence>
<dbReference type="InterPro" id="IPR000352">
    <property type="entry name" value="Pep_chain_release_fac_I"/>
</dbReference>
<dbReference type="SUPFAM" id="SSF110916">
    <property type="entry name" value="Peptidyl-tRNA hydrolase domain-like"/>
    <property type="match status" value="1"/>
</dbReference>
<dbReference type="Gene3D" id="3.30.160.20">
    <property type="match status" value="1"/>
</dbReference>
<dbReference type="NCBIfam" id="NF006718">
    <property type="entry name" value="PRK09256.1"/>
    <property type="match status" value="1"/>
</dbReference>
<feature type="domain" description="Prokaryotic-type class I peptide chain release factors" evidence="2">
    <location>
        <begin position="18"/>
        <end position="34"/>
    </location>
</feature>
<name>A0ABW7MW95_9FLAO</name>
<dbReference type="PROSITE" id="PS00745">
    <property type="entry name" value="RF_PROK_I"/>
    <property type="match status" value="1"/>
</dbReference>
<comment type="caution">
    <text evidence="3">The sequence shown here is derived from an EMBL/GenBank/DDBJ whole genome shotgun (WGS) entry which is preliminary data.</text>
</comment>
<evidence type="ECO:0000259" key="2">
    <source>
        <dbReference type="PROSITE" id="PS00745"/>
    </source>
</evidence>
<dbReference type="RefSeq" id="WP_344739704.1">
    <property type="nucleotide sequence ID" value="NZ_BAABAY010000001.1"/>
</dbReference>
<dbReference type="GO" id="GO:0004045">
    <property type="term" value="F:peptidyl-tRNA hydrolase activity"/>
    <property type="evidence" value="ECO:0007669"/>
    <property type="project" value="UniProtKB-EC"/>
</dbReference>
<feature type="compositionally biased region" description="Basic and acidic residues" evidence="1">
    <location>
        <begin position="125"/>
        <end position="136"/>
    </location>
</feature>
<feature type="region of interest" description="Disordered" evidence="1">
    <location>
        <begin position="100"/>
        <end position="136"/>
    </location>
</feature>
<proteinExistence type="predicted"/>
<reference evidence="3 4" key="1">
    <citation type="submission" date="2024-02" db="EMBL/GenBank/DDBJ databases">
        <title>A Gaetbulibacter species isolated from tidal flats and genomic insights of their niches.</title>
        <authorList>
            <person name="Ye Y."/>
        </authorList>
    </citation>
    <scope>NUCLEOTIDE SEQUENCE [LARGE SCALE GENOMIC DNA]</scope>
    <source>
        <strain evidence="3 4">KYW382</strain>
    </source>
</reference>
<evidence type="ECO:0000313" key="3">
    <source>
        <dbReference type="EMBL" id="MFH6770954.1"/>
    </source>
</evidence>
<accession>A0ABW7MW95</accession>
<gene>
    <name evidence="3" type="primary">arfB</name>
    <name evidence="3" type="ORF">V8G58_03325</name>
</gene>
<organism evidence="3 4">
    <name type="scientific">Gaetbulibacter aestuarii</name>
    <dbReference type="NCBI Taxonomy" id="1502358"/>
    <lineage>
        <taxon>Bacteria</taxon>
        <taxon>Pseudomonadati</taxon>
        <taxon>Bacteroidota</taxon>
        <taxon>Flavobacteriia</taxon>
        <taxon>Flavobacteriales</taxon>
        <taxon>Flavobacteriaceae</taxon>
        <taxon>Gaetbulibacter</taxon>
    </lineage>
</organism>
<dbReference type="EMBL" id="JBAWKB010000001">
    <property type="protein sequence ID" value="MFH6770954.1"/>
    <property type="molecule type" value="Genomic_DNA"/>
</dbReference>
<dbReference type="EC" id="3.1.1.29" evidence="3"/>
<dbReference type="Proteomes" id="UP001610100">
    <property type="component" value="Unassembled WGS sequence"/>
</dbReference>
<evidence type="ECO:0000256" key="1">
    <source>
        <dbReference type="SAM" id="MobiDB-lite"/>
    </source>
</evidence>
<dbReference type="PANTHER" id="PTHR47814">
    <property type="entry name" value="PEPTIDYL-TRNA HYDROLASE ARFB"/>
    <property type="match status" value="1"/>
</dbReference>
<dbReference type="PANTHER" id="PTHR47814:SF1">
    <property type="entry name" value="PEPTIDYL-TRNA HYDROLASE ARFB"/>
    <property type="match status" value="1"/>
</dbReference>
<protein>
    <submittedName>
        <fullName evidence="3">Alternative ribosome rescue aminoacyl-tRNA hydrolase ArfB</fullName>
        <ecNumber evidence="3">3.1.1.29</ecNumber>
    </submittedName>
</protein>
<sequence>MNYSKEGLINELDFKAVRSSGSGGQHVNKVSSKVELHFNLMASEALDEGIKARLEQKWQNRLTKEGELILQCDDTRSQHKNKERVIKRFFKLLDEALVRPKKRKPTKPSKAAIKKRLKSKKIRSEKKASRQKPDIS</sequence>
<keyword evidence="3" id="KW-0378">Hydrolase</keyword>